<evidence type="ECO:0000313" key="2">
    <source>
        <dbReference type="Proteomes" id="UP000337909"/>
    </source>
</evidence>
<protein>
    <submittedName>
        <fullName evidence="1">Uncharacterized protein</fullName>
    </submittedName>
</protein>
<dbReference type="AlphaFoldDB" id="A0A5E7E127"/>
<gene>
    <name evidence="1" type="ORF">PS691_04225</name>
</gene>
<accession>A0A5E7E127</accession>
<dbReference type="EMBL" id="CABVHQ010000049">
    <property type="protein sequence ID" value="VVO21498.1"/>
    <property type="molecule type" value="Genomic_DNA"/>
</dbReference>
<dbReference type="Proteomes" id="UP000337909">
    <property type="component" value="Unassembled WGS sequence"/>
</dbReference>
<evidence type="ECO:0000313" key="1">
    <source>
        <dbReference type="EMBL" id="VVO21498.1"/>
    </source>
</evidence>
<proteinExistence type="predicted"/>
<organism evidence="1 2">
    <name type="scientific">Pseudomonas fluorescens</name>
    <dbReference type="NCBI Taxonomy" id="294"/>
    <lineage>
        <taxon>Bacteria</taxon>
        <taxon>Pseudomonadati</taxon>
        <taxon>Pseudomonadota</taxon>
        <taxon>Gammaproteobacteria</taxon>
        <taxon>Pseudomonadales</taxon>
        <taxon>Pseudomonadaceae</taxon>
        <taxon>Pseudomonas</taxon>
    </lineage>
</organism>
<name>A0A5E7E127_PSEFL</name>
<sequence>MESGYQHGFIAGNVGLGRQHIKALCTGGARRGFEGEGGDATLSQFGNGFIAERIEHAHHDSAAFDQSPLAVAGSDDLENQLCAERIDGAANGRTYCLIGTVDNAGANAGAALHSDFMTLADQLLDGFRGCSNPRFTRLGFERNTNAHLKSPVWPRG</sequence>
<reference evidence="1 2" key="1">
    <citation type="submission" date="2019-09" db="EMBL/GenBank/DDBJ databases">
        <authorList>
            <person name="Chandra G."/>
            <person name="Truman W A."/>
        </authorList>
    </citation>
    <scope>NUCLEOTIDE SEQUENCE [LARGE SCALE GENOMIC DNA]</scope>
    <source>
        <strain evidence="1">PS691</strain>
    </source>
</reference>